<dbReference type="AlphaFoldDB" id="A0AAW1NRR9"/>
<dbReference type="InterPro" id="IPR002421">
    <property type="entry name" value="5-3_exonuclease"/>
</dbReference>
<dbReference type="InterPro" id="IPR038969">
    <property type="entry name" value="FEN"/>
</dbReference>
<keyword evidence="4" id="KW-0732">Signal</keyword>
<dbReference type="InterPro" id="IPR036279">
    <property type="entry name" value="5-3_exonuclease_C_sf"/>
</dbReference>
<dbReference type="InterPro" id="IPR008918">
    <property type="entry name" value="HhH2"/>
</dbReference>
<dbReference type="Gene3D" id="3.40.50.1010">
    <property type="entry name" value="5'-nuclease"/>
    <property type="match status" value="1"/>
</dbReference>
<evidence type="ECO:0000313" key="7">
    <source>
        <dbReference type="Proteomes" id="UP001465755"/>
    </source>
</evidence>
<keyword evidence="1" id="KW-0540">Nuclease</keyword>
<dbReference type="Pfam" id="PF02739">
    <property type="entry name" value="5_3_exonuc_N"/>
    <property type="match status" value="1"/>
</dbReference>
<dbReference type="GO" id="GO:0033567">
    <property type="term" value="P:DNA replication, Okazaki fragment processing"/>
    <property type="evidence" value="ECO:0007669"/>
    <property type="project" value="InterPro"/>
</dbReference>
<dbReference type="CDD" id="cd09898">
    <property type="entry name" value="H3TH_53EXO"/>
    <property type="match status" value="1"/>
</dbReference>
<dbReference type="PANTHER" id="PTHR42646">
    <property type="entry name" value="FLAP ENDONUCLEASE XNI"/>
    <property type="match status" value="1"/>
</dbReference>
<organism evidence="6 7">
    <name type="scientific">Symbiochloris irregularis</name>
    <dbReference type="NCBI Taxonomy" id="706552"/>
    <lineage>
        <taxon>Eukaryota</taxon>
        <taxon>Viridiplantae</taxon>
        <taxon>Chlorophyta</taxon>
        <taxon>core chlorophytes</taxon>
        <taxon>Trebouxiophyceae</taxon>
        <taxon>Trebouxiales</taxon>
        <taxon>Trebouxiaceae</taxon>
        <taxon>Symbiochloris</taxon>
    </lineage>
</organism>
<name>A0AAW1NRR9_9CHLO</name>
<dbReference type="Gene3D" id="1.10.150.20">
    <property type="entry name" value="5' to 3' exonuclease, C-terminal subdomain"/>
    <property type="match status" value="1"/>
</dbReference>
<evidence type="ECO:0000256" key="3">
    <source>
        <dbReference type="ARBA" id="ARBA00023125"/>
    </source>
</evidence>
<protein>
    <recommendedName>
        <fullName evidence="5">5'-3' exonuclease domain-containing protein</fullName>
    </recommendedName>
</protein>
<dbReference type="Proteomes" id="UP001465755">
    <property type="component" value="Unassembled WGS sequence"/>
</dbReference>
<dbReference type="CDD" id="cd09859">
    <property type="entry name" value="PIN_53EXO"/>
    <property type="match status" value="1"/>
</dbReference>
<proteinExistence type="predicted"/>
<dbReference type="GO" id="GO:0003677">
    <property type="term" value="F:DNA binding"/>
    <property type="evidence" value="ECO:0007669"/>
    <property type="project" value="UniProtKB-KW"/>
</dbReference>
<dbReference type="SMART" id="SM00475">
    <property type="entry name" value="53EXOc"/>
    <property type="match status" value="1"/>
</dbReference>
<dbReference type="GO" id="GO:0017108">
    <property type="term" value="F:5'-flap endonuclease activity"/>
    <property type="evidence" value="ECO:0007669"/>
    <property type="project" value="InterPro"/>
</dbReference>
<gene>
    <name evidence="6" type="ORF">WJX73_000831</name>
</gene>
<evidence type="ECO:0000256" key="2">
    <source>
        <dbReference type="ARBA" id="ARBA00022801"/>
    </source>
</evidence>
<dbReference type="SUPFAM" id="SSF47807">
    <property type="entry name" value="5' to 3' exonuclease, C-terminal subdomain"/>
    <property type="match status" value="1"/>
</dbReference>
<dbReference type="EMBL" id="JALJOQ010000171">
    <property type="protein sequence ID" value="KAK9791821.1"/>
    <property type="molecule type" value="Genomic_DNA"/>
</dbReference>
<evidence type="ECO:0000313" key="6">
    <source>
        <dbReference type="EMBL" id="KAK9791821.1"/>
    </source>
</evidence>
<dbReference type="PANTHER" id="PTHR42646:SF2">
    <property type="entry name" value="5'-3' EXONUCLEASE FAMILY PROTEIN"/>
    <property type="match status" value="1"/>
</dbReference>
<keyword evidence="3" id="KW-0238">DNA-binding</keyword>
<feature type="domain" description="5'-3' exonuclease" evidence="5">
    <location>
        <begin position="89"/>
        <end position="382"/>
    </location>
</feature>
<evidence type="ECO:0000259" key="5">
    <source>
        <dbReference type="SMART" id="SM00475"/>
    </source>
</evidence>
<dbReference type="SUPFAM" id="SSF88723">
    <property type="entry name" value="PIN domain-like"/>
    <property type="match status" value="1"/>
</dbReference>
<dbReference type="SMART" id="SM00279">
    <property type="entry name" value="HhH2"/>
    <property type="match status" value="1"/>
</dbReference>
<evidence type="ECO:0000256" key="1">
    <source>
        <dbReference type="ARBA" id="ARBA00022722"/>
    </source>
</evidence>
<sequence length="419" mass="45966">MAIPAAILFCLRAISVGGAEIVKHAWLRYLHTSSLSNKVLVGAVPDCASICRHSLLSWHQARRNHSIVVDAQTQQAASAVYDNPQEFKDRLILVDAMSMVFRTHYAVKEDSRLRNQMGEDTTIVHSLVTQIISLLHLQPRPTHVAVVFDSIGGRRDGAKGHGNAAHVMNFRHELFPGYKAQRREVPQQIIDARPRLYEVLEAMGITAMDVTGVEADDVIGTLASRALQQDMAVVIVSPDKDFCQLLQPGLQILRPPKKDERAFVPGRFVSYNEGAFLQETGLQPHQWVDMMALAGDTADNIPGVNKIGVKTAPKLIAAAGSLDALLANPEVAETVPRGKSLSKILASPEGRNAANLARILVTIQTDCDYPPVRAPLSELKLIAPPDAQKKKALALFQELDLTTSARSLQRFWNALELEN</sequence>
<keyword evidence="7" id="KW-1185">Reference proteome</keyword>
<comment type="caution">
    <text evidence="6">The sequence shown here is derived from an EMBL/GenBank/DDBJ whole genome shotgun (WGS) entry which is preliminary data.</text>
</comment>
<reference evidence="6 7" key="1">
    <citation type="journal article" date="2024" name="Nat. Commun.">
        <title>Phylogenomics reveals the evolutionary origins of lichenization in chlorophyte algae.</title>
        <authorList>
            <person name="Puginier C."/>
            <person name="Libourel C."/>
            <person name="Otte J."/>
            <person name="Skaloud P."/>
            <person name="Haon M."/>
            <person name="Grisel S."/>
            <person name="Petersen M."/>
            <person name="Berrin J.G."/>
            <person name="Delaux P.M."/>
            <person name="Dal Grande F."/>
            <person name="Keller J."/>
        </authorList>
    </citation>
    <scope>NUCLEOTIDE SEQUENCE [LARGE SCALE GENOMIC DNA]</scope>
    <source>
        <strain evidence="6 7">SAG 2036</strain>
    </source>
</reference>
<evidence type="ECO:0000256" key="4">
    <source>
        <dbReference type="SAM" id="SignalP"/>
    </source>
</evidence>
<dbReference type="InterPro" id="IPR020046">
    <property type="entry name" value="5-3_exonucl_a-hlix_arch_N"/>
</dbReference>
<dbReference type="InterPro" id="IPR029060">
    <property type="entry name" value="PIN-like_dom_sf"/>
</dbReference>
<dbReference type="InterPro" id="IPR020045">
    <property type="entry name" value="DNA_polI_H3TH"/>
</dbReference>
<accession>A0AAW1NRR9</accession>
<feature type="chain" id="PRO_5043542174" description="5'-3' exonuclease domain-containing protein" evidence="4">
    <location>
        <begin position="19"/>
        <end position="419"/>
    </location>
</feature>
<dbReference type="GO" id="GO:0008409">
    <property type="term" value="F:5'-3' exonuclease activity"/>
    <property type="evidence" value="ECO:0007669"/>
    <property type="project" value="InterPro"/>
</dbReference>
<feature type="signal peptide" evidence="4">
    <location>
        <begin position="1"/>
        <end position="18"/>
    </location>
</feature>
<keyword evidence="2" id="KW-0378">Hydrolase</keyword>
<dbReference type="Pfam" id="PF01367">
    <property type="entry name" value="5_3_exonuc"/>
    <property type="match status" value="1"/>
</dbReference>